<keyword evidence="2" id="KW-0847">Vitamin C</keyword>
<keyword evidence="3" id="KW-0223">Dioxygenase</keyword>
<dbReference type="GO" id="GO:0005506">
    <property type="term" value="F:iron ion binding"/>
    <property type="evidence" value="ECO:0007669"/>
    <property type="project" value="InterPro"/>
</dbReference>
<dbReference type="PANTHER" id="PTHR24014">
    <property type="entry name" value="2-OXOGLUTARATE AND IRON-DEPENDENT OXYGENASE DOMAIN-CONTAINING PROTEIN 2"/>
    <property type="match status" value="1"/>
</dbReference>
<dbReference type="Gene3D" id="2.60.120.620">
    <property type="entry name" value="q2cbj1_9rhob like domain"/>
    <property type="match status" value="1"/>
</dbReference>
<evidence type="ECO:0000313" key="6">
    <source>
        <dbReference type="EMBL" id="CAG9284363.1"/>
    </source>
</evidence>
<evidence type="ECO:0000259" key="5">
    <source>
        <dbReference type="SMART" id="SM00702"/>
    </source>
</evidence>
<sequence>MIGSYSRQNRIGLFFVFVATSKVGAKVPTSRKRVLPQTDMPGNSDAWNGIGGGAVNEKVRTQGSQDGTKDLLDNPNSSGFNPSNSRAHLFHALEGLDRYPNYLARWNESDINCLENALEEVLVKVCEQKRSILDQKKGIQALVGELLEADGDRWRNLLRPPTNWSEMQDGVLDSKAYCTIIAPRLFTQETPPTVRQILAAEVEIELDVGQLTCLMNEEMYDVYSLSILSESFCGRVREFVSEVSRLGQTEKYANLQMGRRPIDLDTIGLGWINDLLFYLILRPISRHLFESSESFGDLNWRQGYVAAYSANPTEGRPRAQLITHTDDSEVTLNIGLGENFTGGAIEFRGLRGTPEAGKLIGTIQPRVGVALIHAGRHFHDVTTVTSGDRFALVMWARSWGGIRQQACPCCWLNRRKDDHCVCGPSWN</sequence>
<keyword evidence="4" id="KW-0560">Oxidoreductase</keyword>
<evidence type="ECO:0000256" key="3">
    <source>
        <dbReference type="ARBA" id="ARBA00022964"/>
    </source>
</evidence>
<organism evidence="6">
    <name type="scientific">Phaeodactylum tricornutum</name>
    <name type="common">Diatom</name>
    <dbReference type="NCBI Taxonomy" id="2850"/>
    <lineage>
        <taxon>Eukaryota</taxon>
        <taxon>Sar</taxon>
        <taxon>Stramenopiles</taxon>
        <taxon>Ochrophyta</taxon>
        <taxon>Bacillariophyta</taxon>
        <taxon>Bacillariophyceae</taxon>
        <taxon>Bacillariophycidae</taxon>
        <taxon>Naviculales</taxon>
        <taxon>Phaeodactylaceae</taxon>
        <taxon>Phaeodactylum</taxon>
    </lineage>
</organism>
<dbReference type="GO" id="GO:0031418">
    <property type="term" value="F:L-ascorbic acid binding"/>
    <property type="evidence" value="ECO:0007669"/>
    <property type="project" value="UniProtKB-KW"/>
</dbReference>
<dbReference type="GO" id="GO:0051213">
    <property type="term" value="F:dioxygenase activity"/>
    <property type="evidence" value="ECO:0007669"/>
    <property type="project" value="UniProtKB-KW"/>
</dbReference>
<comment type="cofactor">
    <cofactor evidence="1">
        <name>L-ascorbate</name>
        <dbReference type="ChEBI" id="CHEBI:38290"/>
    </cofactor>
</comment>
<dbReference type="Proteomes" id="UP000836788">
    <property type="component" value="Chromosome 2"/>
</dbReference>
<dbReference type="EMBL" id="OU594943">
    <property type="protein sequence ID" value="CAG9284363.1"/>
    <property type="molecule type" value="Genomic_DNA"/>
</dbReference>
<evidence type="ECO:0000256" key="4">
    <source>
        <dbReference type="ARBA" id="ARBA00023002"/>
    </source>
</evidence>
<feature type="domain" description="Prolyl 4-hydroxylase alpha subunit" evidence="5">
    <location>
        <begin position="220"/>
        <end position="397"/>
    </location>
</feature>
<dbReference type="SMART" id="SM00702">
    <property type="entry name" value="P4Hc"/>
    <property type="match status" value="1"/>
</dbReference>
<dbReference type="InterPro" id="IPR006620">
    <property type="entry name" value="Pro_4_hyd_alph"/>
</dbReference>
<evidence type="ECO:0000256" key="1">
    <source>
        <dbReference type="ARBA" id="ARBA00001961"/>
    </source>
</evidence>
<evidence type="ECO:0000256" key="2">
    <source>
        <dbReference type="ARBA" id="ARBA00022896"/>
    </source>
</evidence>
<proteinExistence type="predicted"/>
<accession>A0A8J9X416</accession>
<dbReference type="AlphaFoldDB" id="A0A8J9X416"/>
<dbReference type="PANTHER" id="PTHR24014:SF4">
    <property type="entry name" value="2-OXOGLUTARATE AND IRON-DEPENDENT OXYGENASE DOMAIN-CONTAINING PROTEIN 2"/>
    <property type="match status" value="1"/>
</dbReference>
<dbReference type="GO" id="GO:0016705">
    <property type="term" value="F:oxidoreductase activity, acting on paired donors, with incorporation or reduction of molecular oxygen"/>
    <property type="evidence" value="ECO:0007669"/>
    <property type="project" value="InterPro"/>
</dbReference>
<protein>
    <recommendedName>
        <fullName evidence="5">Prolyl 4-hydroxylase alpha subunit domain-containing protein</fullName>
    </recommendedName>
</protein>
<reference evidence="6" key="1">
    <citation type="submission" date="2022-02" db="EMBL/GenBank/DDBJ databases">
        <authorList>
            <person name="Giguere J D."/>
        </authorList>
    </citation>
    <scope>NUCLEOTIDE SEQUENCE</scope>
    <source>
        <strain evidence="6">CCAP 1055/1</strain>
    </source>
</reference>
<name>A0A8J9X416_PHATR</name>
<gene>
    <name evidence="6" type="ORF">PTTT1_LOCUS25714</name>
</gene>